<evidence type="ECO:0000313" key="4">
    <source>
        <dbReference type="Proteomes" id="UP000053669"/>
    </source>
</evidence>
<comment type="caution">
    <text evidence="3">The sequence shown here is derived from an EMBL/GenBank/DDBJ whole genome shotgun (WGS) entry which is preliminary data.</text>
</comment>
<proteinExistence type="predicted"/>
<dbReference type="Gene3D" id="3.40.50.1820">
    <property type="entry name" value="alpha/beta hydrolase"/>
    <property type="match status" value="1"/>
</dbReference>
<evidence type="ECO:0000256" key="1">
    <source>
        <dbReference type="ARBA" id="ARBA00022801"/>
    </source>
</evidence>
<protein>
    <submittedName>
        <fullName evidence="3">Alpha/beta hydrolase</fullName>
    </submittedName>
</protein>
<dbReference type="InterPro" id="IPR000073">
    <property type="entry name" value="AB_hydrolase_1"/>
</dbReference>
<name>A0A101SEW4_9ACTN</name>
<dbReference type="InterPro" id="IPR000639">
    <property type="entry name" value="Epox_hydrolase-like"/>
</dbReference>
<organism evidence="3 4">
    <name type="scientific">Streptomyces canus</name>
    <dbReference type="NCBI Taxonomy" id="58343"/>
    <lineage>
        <taxon>Bacteria</taxon>
        <taxon>Bacillati</taxon>
        <taxon>Actinomycetota</taxon>
        <taxon>Actinomycetes</taxon>
        <taxon>Kitasatosporales</taxon>
        <taxon>Streptomycetaceae</taxon>
        <taxon>Streptomyces</taxon>
        <taxon>Streptomyces aurantiacus group</taxon>
    </lineage>
</organism>
<dbReference type="PRINTS" id="PR00412">
    <property type="entry name" value="EPOXHYDRLASE"/>
</dbReference>
<dbReference type="PANTHER" id="PTHR43329">
    <property type="entry name" value="EPOXIDE HYDROLASE"/>
    <property type="match status" value="1"/>
</dbReference>
<gene>
    <name evidence="3" type="ORF">AQJ46_12050</name>
</gene>
<accession>A0A101SEW4</accession>
<dbReference type="AlphaFoldDB" id="A0A101SEW4"/>
<evidence type="ECO:0000259" key="2">
    <source>
        <dbReference type="Pfam" id="PF00561"/>
    </source>
</evidence>
<evidence type="ECO:0000313" key="3">
    <source>
        <dbReference type="EMBL" id="KUN72558.1"/>
    </source>
</evidence>
<dbReference type="STRING" id="58343.AQJ46_12050"/>
<dbReference type="InterPro" id="IPR029058">
    <property type="entry name" value="AB_hydrolase_fold"/>
</dbReference>
<dbReference type="EMBL" id="LMWU01000012">
    <property type="protein sequence ID" value="KUN72558.1"/>
    <property type="molecule type" value="Genomic_DNA"/>
</dbReference>
<keyword evidence="1 3" id="KW-0378">Hydrolase</keyword>
<sequence>MNAFTTASTTAVAVESEEPLSPGYDAATKDDAEFNKHFRHGFATIDDVQMHYVIGGDGPQVMVLLHGWPQSWYEYRQIMPSLLPGRTVIAIDLPGLGDSTGNPPSRAKTALATYVHKLLDHLGHRENVQVVAHDFGVSVAYPLAAQYREQVSGLFLMDYGLTGKNLKFAAIESMFWHFSFNKQRPLAEELVTGRVETFLTHFFQGMKTAGENISADELAEFVRLYSRPQVLHAGFELYRTEIQDEADNTKLQETPLTIPVRMITQAGLADMVLPPLQDAAPHATSADVPGAGHFLLHEAPDRVLAEINALYPTNPTA</sequence>
<feature type="domain" description="AB hydrolase-1" evidence="2">
    <location>
        <begin position="61"/>
        <end position="198"/>
    </location>
</feature>
<reference evidence="3 4" key="1">
    <citation type="submission" date="2015-10" db="EMBL/GenBank/DDBJ databases">
        <title>Draft genome sequence of Streptomyces canus DSM 40017, type strain for the species Streptomyces canus.</title>
        <authorList>
            <person name="Ruckert C."/>
            <person name="Winkler A."/>
            <person name="Kalinowski J."/>
            <person name="Kampfer P."/>
            <person name="Glaeser S."/>
        </authorList>
    </citation>
    <scope>NUCLEOTIDE SEQUENCE [LARGE SCALE GENOMIC DNA]</scope>
    <source>
        <strain evidence="3 4">DSM 40017</strain>
    </source>
</reference>
<dbReference type="Pfam" id="PF00561">
    <property type="entry name" value="Abhydrolase_1"/>
    <property type="match status" value="1"/>
</dbReference>
<dbReference type="SUPFAM" id="SSF53474">
    <property type="entry name" value="alpha/beta-Hydrolases"/>
    <property type="match status" value="1"/>
</dbReference>
<dbReference type="RefSeq" id="WP_059205549.1">
    <property type="nucleotide sequence ID" value="NZ_KQ948658.1"/>
</dbReference>
<dbReference type="GO" id="GO:0016787">
    <property type="term" value="F:hydrolase activity"/>
    <property type="evidence" value="ECO:0007669"/>
    <property type="project" value="UniProtKB-KW"/>
</dbReference>
<dbReference type="Proteomes" id="UP000053669">
    <property type="component" value="Unassembled WGS sequence"/>
</dbReference>